<evidence type="ECO:0000313" key="3">
    <source>
        <dbReference type="Proteomes" id="UP000256328"/>
    </source>
</evidence>
<evidence type="ECO:0000256" key="1">
    <source>
        <dbReference type="SAM" id="MobiDB-lite"/>
    </source>
</evidence>
<dbReference type="OrthoDB" id="2399539at2759"/>
<dbReference type="EMBL" id="PDLN01000011">
    <property type="protein sequence ID" value="RDW72176.1"/>
    <property type="molecule type" value="Genomic_DNA"/>
</dbReference>
<feature type="compositionally biased region" description="Low complexity" evidence="1">
    <location>
        <begin position="13"/>
        <end position="24"/>
    </location>
</feature>
<keyword evidence="3" id="KW-1185">Reference proteome</keyword>
<evidence type="ECO:0008006" key="4">
    <source>
        <dbReference type="Google" id="ProtNLM"/>
    </source>
</evidence>
<accession>A0A3D8RE10</accession>
<gene>
    <name evidence="2" type="ORF">BP5796_08210</name>
</gene>
<protein>
    <recommendedName>
        <fullName evidence="4">Zn(2)-C6 fungal-type domain-containing protein</fullName>
    </recommendedName>
</protein>
<name>A0A3D8RE10_9HELO</name>
<comment type="caution">
    <text evidence="2">The sequence shown here is derived from an EMBL/GenBank/DDBJ whole genome shotgun (WGS) entry which is preliminary data.</text>
</comment>
<reference evidence="2 3" key="1">
    <citation type="journal article" date="2018" name="IMA Fungus">
        <title>IMA Genome-F 9: Draft genome sequence of Annulohypoxylon stygium, Aspergillus mulundensis, Berkeleyomyces basicola (syn. Thielaviopsis basicola), Ceratocystis smalleyi, two Cercospora beticola strains, Coleophoma cylindrospora, Fusarium fracticaudum, Phialophora cf. hyalina, and Morchella septimelata.</title>
        <authorList>
            <person name="Wingfield B.D."/>
            <person name="Bills G.F."/>
            <person name="Dong Y."/>
            <person name="Huang W."/>
            <person name="Nel W.J."/>
            <person name="Swalarsk-Parry B.S."/>
            <person name="Vaghefi N."/>
            <person name="Wilken P.M."/>
            <person name="An Z."/>
            <person name="de Beer Z.W."/>
            <person name="De Vos L."/>
            <person name="Chen L."/>
            <person name="Duong T.A."/>
            <person name="Gao Y."/>
            <person name="Hammerbacher A."/>
            <person name="Kikkert J.R."/>
            <person name="Li Y."/>
            <person name="Li H."/>
            <person name="Li K."/>
            <person name="Li Q."/>
            <person name="Liu X."/>
            <person name="Ma X."/>
            <person name="Naidoo K."/>
            <person name="Pethybridge S.J."/>
            <person name="Sun J."/>
            <person name="Steenkamp E.T."/>
            <person name="van der Nest M.A."/>
            <person name="van Wyk S."/>
            <person name="Wingfield M.J."/>
            <person name="Xiong C."/>
            <person name="Yue Q."/>
            <person name="Zhang X."/>
        </authorList>
    </citation>
    <scope>NUCLEOTIDE SEQUENCE [LARGE SCALE GENOMIC DNA]</scope>
    <source>
        <strain evidence="2 3">BP5796</strain>
    </source>
</reference>
<proteinExistence type="predicted"/>
<feature type="region of interest" description="Disordered" evidence="1">
    <location>
        <begin position="1"/>
        <end position="36"/>
    </location>
</feature>
<dbReference type="Proteomes" id="UP000256328">
    <property type="component" value="Unassembled WGS sequence"/>
</dbReference>
<dbReference type="AlphaFoldDB" id="A0A3D8RE10"/>
<evidence type="ECO:0000313" key="2">
    <source>
        <dbReference type="EMBL" id="RDW72176.1"/>
    </source>
</evidence>
<sequence>MAKVIGITAPTASQSRQGSFSGSGLETEASKRRTKKSRASVACSSCHAKKQRCGSESGPSKHYIQALEKRLLETESVLFTTISILTHNQPFLPLFQHTENYANCFSNSAIDQFYQFHRGNKFGIEYWTEFGLESEAKIARWFQDHGGVLQQPVSNNHQRSQNTTLGRDCGGDYVSNSIEHDAVESNQMIDIVGITPVRVACSRSQSPETALDANSRDFSYNRNPQVEKATGRSSLYAVVDPGLQDHPAALDVGTSSISMVAPESQNARLTDEEFLW</sequence>
<organism evidence="2 3">
    <name type="scientific">Coleophoma crateriformis</name>
    <dbReference type="NCBI Taxonomy" id="565419"/>
    <lineage>
        <taxon>Eukaryota</taxon>
        <taxon>Fungi</taxon>
        <taxon>Dikarya</taxon>
        <taxon>Ascomycota</taxon>
        <taxon>Pezizomycotina</taxon>
        <taxon>Leotiomycetes</taxon>
        <taxon>Helotiales</taxon>
        <taxon>Dermateaceae</taxon>
        <taxon>Coleophoma</taxon>
    </lineage>
</organism>